<dbReference type="Gene3D" id="2.50.20.20">
    <property type="match status" value="1"/>
</dbReference>
<comment type="caution">
    <text evidence="3">The sequence shown here is derived from an EMBL/GenBank/DDBJ whole genome shotgun (WGS) entry which is preliminary data.</text>
</comment>
<dbReference type="Proteomes" id="UP001179280">
    <property type="component" value="Unassembled WGS sequence"/>
</dbReference>
<evidence type="ECO:0008006" key="5">
    <source>
        <dbReference type="Google" id="ProtNLM"/>
    </source>
</evidence>
<gene>
    <name evidence="3" type="ORF">JOC54_004537</name>
</gene>
<reference evidence="3" key="1">
    <citation type="submission" date="2021-01" db="EMBL/GenBank/DDBJ databases">
        <title>Genomic Encyclopedia of Type Strains, Phase IV (KMG-IV): sequencing the most valuable type-strain genomes for metagenomic binning, comparative biology and taxonomic classification.</title>
        <authorList>
            <person name="Goeker M."/>
        </authorList>
    </citation>
    <scope>NUCLEOTIDE SEQUENCE</scope>
    <source>
        <strain evidence="3">DSM 21943</strain>
    </source>
</reference>
<feature type="region of interest" description="Disordered" evidence="1">
    <location>
        <begin position="246"/>
        <end position="276"/>
    </location>
</feature>
<keyword evidence="2" id="KW-0732">Signal</keyword>
<sequence>MKKTMIALASVVALAACNTAGESNEGVEDVLTESNEAMADLNSYEMETNIAIQEQEGNEVVSNVKLIRDPLAFSVKETSPNPLTGENEESHTFFMDGQQYYEEPFIGEWVHSNAEEANVDEEAELRPAEQQVDYLLEHIDLLTIEETDDSYIISSEGLEDNRSELALLLASGGNELDFDFEVTEFNYELTIDKDTMHQTNVEMSIGLDLAEEGLQSIQEMSTTYSQFDQLEQVDVNEEAIDAAISMEEATERAEEQQAELEEQQTEMEEEQNEEDQ</sequence>
<evidence type="ECO:0000256" key="1">
    <source>
        <dbReference type="SAM" id="MobiDB-lite"/>
    </source>
</evidence>
<feature type="signal peptide" evidence="2">
    <location>
        <begin position="1"/>
        <end position="15"/>
    </location>
</feature>
<dbReference type="EMBL" id="JAFBCV010000025">
    <property type="protein sequence ID" value="MBM7841236.1"/>
    <property type="molecule type" value="Genomic_DNA"/>
</dbReference>
<evidence type="ECO:0000256" key="2">
    <source>
        <dbReference type="SAM" id="SignalP"/>
    </source>
</evidence>
<evidence type="ECO:0000313" key="3">
    <source>
        <dbReference type="EMBL" id="MBM7841236.1"/>
    </source>
</evidence>
<organism evidence="3 4">
    <name type="scientific">Shouchella xiaoxiensis</name>
    <dbReference type="NCBI Taxonomy" id="766895"/>
    <lineage>
        <taxon>Bacteria</taxon>
        <taxon>Bacillati</taxon>
        <taxon>Bacillota</taxon>
        <taxon>Bacilli</taxon>
        <taxon>Bacillales</taxon>
        <taxon>Bacillaceae</taxon>
        <taxon>Shouchella</taxon>
    </lineage>
</organism>
<protein>
    <recommendedName>
        <fullName evidence="5">Lipoprotein</fullName>
    </recommendedName>
</protein>
<keyword evidence="4" id="KW-1185">Reference proteome</keyword>
<feature type="chain" id="PRO_5046857520" description="Lipoprotein" evidence="2">
    <location>
        <begin position="16"/>
        <end position="276"/>
    </location>
</feature>
<name>A0ABS2T0C3_9BACI</name>
<dbReference type="PROSITE" id="PS51257">
    <property type="entry name" value="PROKAR_LIPOPROTEIN"/>
    <property type="match status" value="1"/>
</dbReference>
<feature type="compositionally biased region" description="Acidic residues" evidence="1">
    <location>
        <begin position="256"/>
        <end position="276"/>
    </location>
</feature>
<proteinExistence type="predicted"/>
<dbReference type="RefSeq" id="WP_204469259.1">
    <property type="nucleotide sequence ID" value="NZ_JAFBCV010000025.1"/>
</dbReference>
<dbReference type="Pfam" id="PF20316">
    <property type="entry name" value="DUF6612"/>
    <property type="match status" value="1"/>
</dbReference>
<dbReference type="InterPro" id="IPR046720">
    <property type="entry name" value="DUF6612"/>
</dbReference>
<evidence type="ECO:0000313" key="4">
    <source>
        <dbReference type="Proteomes" id="UP001179280"/>
    </source>
</evidence>
<accession>A0ABS2T0C3</accession>